<evidence type="ECO:0000259" key="2">
    <source>
        <dbReference type="PROSITE" id="PS50017"/>
    </source>
</evidence>
<organism evidence="3">
    <name type="scientific">Amphimedon queenslandica</name>
    <name type="common">Sponge</name>
    <dbReference type="NCBI Taxonomy" id="400682"/>
    <lineage>
        <taxon>Eukaryota</taxon>
        <taxon>Metazoa</taxon>
        <taxon>Porifera</taxon>
        <taxon>Demospongiae</taxon>
        <taxon>Heteroscleromorpha</taxon>
        <taxon>Haplosclerida</taxon>
        <taxon>Niphatidae</taxon>
        <taxon>Amphimedon</taxon>
    </lineage>
</organism>
<accession>A0A1X7UJ51</accession>
<proteinExistence type="predicted"/>
<evidence type="ECO:0000313" key="3">
    <source>
        <dbReference type="EnsemblMetazoa" id="Aqu2.1.27508_001"/>
    </source>
</evidence>
<dbReference type="CDD" id="cd01670">
    <property type="entry name" value="Death"/>
    <property type="match status" value="1"/>
</dbReference>
<feature type="region of interest" description="Disordered" evidence="1">
    <location>
        <begin position="1729"/>
        <end position="1762"/>
    </location>
</feature>
<dbReference type="Gene3D" id="1.10.533.10">
    <property type="entry name" value="Death Domain, Fas"/>
    <property type="match status" value="1"/>
</dbReference>
<dbReference type="OrthoDB" id="78358at2759"/>
<feature type="region of interest" description="Disordered" evidence="1">
    <location>
        <begin position="1772"/>
        <end position="1791"/>
    </location>
</feature>
<name>A0A1X7UJ51_AMPQE</name>
<dbReference type="InParanoid" id="A0A1X7UJ51"/>
<feature type="region of interest" description="Disordered" evidence="1">
    <location>
        <begin position="1828"/>
        <end position="1864"/>
    </location>
</feature>
<feature type="domain" description="Death" evidence="2">
    <location>
        <begin position="1635"/>
        <end position="1703"/>
    </location>
</feature>
<dbReference type="SUPFAM" id="SSF52540">
    <property type="entry name" value="P-loop containing nucleoside triphosphate hydrolases"/>
    <property type="match status" value="1"/>
</dbReference>
<dbReference type="EnsemblMetazoa" id="Aqu2.1.27508_001">
    <property type="protein sequence ID" value="Aqu2.1.27508_001"/>
    <property type="gene ID" value="Aqu2.1.27508"/>
</dbReference>
<feature type="compositionally biased region" description="Polar residues" evidence="1">
    <location>
        <begin position="1840"/>
        <end position="1864"/>
    </location>
</feature>
<feature type="compositionally biased region" description="Pro residues" evidence="1">
    <location>
        <begin position="1730"/>
        <end position="1749"/>
    </location>
</feature>
<dbReference type="InterPro" id="IPR000488">
    <property type="entry name" value="Death_dom"/>
</dbReference>
<dbReference type="SUPFAM" id="SSF47986">
    <property type="entry name" value="DEATH domain"/>
    <property type="match status" value="1"/>
</dbReference>
<dbReference type="InterPro" id="IPR011029">
    <property type="entry name" value="DEATH-like_dom_sf"/>
</dbReference>
<dbReference type="Pfam" id="PF00531">
    <property type="entry name" value="Death"/>
    <property type="match status" value="1"/>
</dbReference>
<evidence type="ECO:0000256" key="1">
    <source>
        <dbReference type="SAM" id="MobiDB-lite"/>
    </source>
</evidence>
<reference evidence="3" key="1">
    <citation type="submission" date="2017-05" db="UniProtKB">
        <authorList>
            <consortium name="EnsemblMetazoa"/>
        </authorList>
    </citation>
    <scope>IDENTIFICATION</scope>
</reference>
<dbReference type="Gene3D" id="3.40.50.300">
    <property type="entry name" value="P-loop containing nucleotide triphosphate hydrolases"/>
    <property type="match status" value="1"/>
</dbReference>
<dbReference type="GO" id="GO:0007165">
    <property type="term" value="P:signal transduction"/>
    <property type="evidence" value="ECO:0007669"/>
    <property type="project" value="InterPro"/>
</dbReference>
<dbReference type="InterPro" id="IPR027417">
    <property type="entry name" value="P-loop_NTPase"/>
</dbReference>
<protein>
    <recommendedName>
        <fullName evidence="2">Death domain-containing protein</fullName>
    </recommendedName>
</protein>
<sequence length="1864" mass="209345">MAGIDKEHWKKLADKLGEINKAIIAIGPIKLDVVKLVANFAFQIPRSDLEEADRLTSVYILLERKYGSSSALNLLIMILLRLDVQRPLVDALKEHAKQNETVVEGIDLRMMDFILTVCSILCSLDRVKYHSLRKMAIRTFLPQFDVSNVISRTHLLELLFNRDCLTPDSFQYLFAWLELIGCSLYHEKLRGYCRRHHLTVPEWHHLAESTVSTLKESHLNAKKSTGHCRPFLDVCRKSLYAIRDGSAITDSQLLMNPKSELTAAFPSCGYAYATRHPIEASGPTLLVAQKTSALSSTSVLEPFTMEAFQLESTMEASQLELMTSASHLPLVYRDNLITLINEAITIQLLQPASESVAFFLQCLSALGWDGHVNQLKSEADETFSLLTSYPEVLSRAGEIKGRIKTDLTSIVAEIDLSLLGFYVELLNLSLLGTIFSTETFYETIYLMFDHLLMTTESPSKTASIIYSVLGYFHCNEKAVSKLGPYLIPGFSLRLSYPEIYFKLRIVEFLYGLGEDVCRLAMTVFSRIHLNDEPIDKYSPLEFIGALFDRCEADVAKLNELSGYFNQPDFFDLCVQQENKTMSFDSDLSFPVTIESNHCEATPLPTDGARMTFMTNCCKLKRDDFINLEGLISRSRFGIDLVKVHSCPPPISDIVVKNFVAHLCLIDKSSKILRPFSQKEQVAIHLAIQGLNEVAESLFSEGVVLSHALVYVLLDRLGYPVKKLATPPAETEKLSIYLEHPNFDMLLTLAEIIRLMSSRESELFDRVISSSGFLSFKFNNVSICDTLTKKYRNGDLDMNDVLKWLEESKCSKYKLYIFEYFERRNKTEAKHKALERGIQEGYVSLNYIKIVICGPPCVGKTAFKDLLANRPPPLKHNSTPIAARPVHAIERIAAGGKVWKEITEEDLLKMLSNIIRETEEPVLDFYAVHNDVLSSSTTELTTSPLSVPLLKTSPPLFSPIDSKFPVHHFLLPSIANSTKESFSASLPAVLDSTLITISSPLTKSSSAPVLQSTSSSSSTLSPVLQFPSTTKLSPTNEIPDLYSYQAANSTSELKKDFDYASRKIIEQLSLEKKEGSQKLHEATWIHLLDSGGQPQFTDLLRMFVRGNSLYIIVMKVTESLHDKPTFVYSINGKALNTPKEMTMTNLQIIERFVRSVAAASREGTSKPAFAIVATHCDKQSFVMQKFGKKEAIERKNEILLSQLSDFVDFFVFYNHDSNELIFPVNNLCQKNRETISAEIRHRLVSDITFNIKIPVRWYVFDLNMKNEASKETRGMISLESCYSIGQRLEMDKEEVERCLIYLDSMRLCIYYHKLLPHVIFTNPQFLIDCLSNIACVSFIDDLRQMLPGVGLSKEMIHLLKCKGTFDKALLHSLKSTLKFVPGLFSMDDLLTLLKHLLVISTIEGVQEIKYFIPILLPAEQRQKSFFAKSAKSEPLLITFNDKLILQGLFPTLVVSLLSRNKEPFFFIDSSTTDFPQQLRHAVKLYTEELFGSVFLCENKESIEVYFTGLPQHCYLLRKVIIEALSASAEVLQYDEKKLNMSALVHCKHKHDIPANDEKIHPIKISYKNNPPLICCSVETSPTITINDISEKQSCWLIGAPACTDPDTISLPADGNALLNHTHASIFLDAIKCVVFQWETLGIHLGIKKYKLDEIKYNCHDQVQVCRKDMIHHWIDTSCATCNALIKALEKIGERAIIDDIKRLQTAGCSLPIRSPPYGSSYVPPLIGTSPGTPPLISPSPPPPHSTPPPLIHTTSSSNHIHQERSVLISPTKKVSPLLHNPPNPSPLITCTSNASLLTPPPLISIANTVQPPPLVSDHVPVSVSSSKSLLRPPILNDDYHQSQSHLSRNSVRSPFTSSAQTGKDH</sequence>
<dbReference type="PROSITE" id="PS50017">
    <property type="entry name" value="DEATH_DOMAIN"/>
    <property type="match status" value="1"/>
</dbReference>